<gene>
    <name evidence="1" type="ORF">PANDA_012389</name>
</gene>
<name>D2HLK7_AILME</name>
<evidence type="ECO:0000313" key="1">
    <source>
        <dbReference type="EMBL" id="EFB21917.1"/>
    </source>
</evidence>
<dbReference type="AlphaFoldDB" id="D2HLK7"/>
<dbReference type="EMBL" id="GL193011">
    <property type="protein sequence ID" value="EFB21917.1"/>
    <property type="molecule type" value="Genomic_DNA"/>
</dbReference>
<organism evidence="1">
    <name type="scientific">Ailuropoda melanoleuca</name>
    <name type="common">Giant panda</name>
    <dbReference type="NCBI Taxonomy" id="9646"/>
    <lineage>
        <taxon>Eukaryota</taxon>
        <taxon>Metazoa</taxon>
        <taxon>Chordata</taxon>
        <taxon>Craniata</taxon>
        <taxon>Vertebrata</taxon>
        <taxon>Euteleostomi</taxon>
        <taxon>Mammalia</taxon>
        <taxon>Eutheria</taxon>
        <taxon>Laurasiatheria</taxon>
        <taxon>Carnivora</taxon>
        <taxon>Caniformia</taxon>
        <taxon>Ursidae</taxon>
        <taxon>Ailuropoda</taxon>
    </lineage>
</organism>
<feature type="non-terminal residue" evidence="1">
    <location>
        <position position="1"/>
    </location>
</feature>
<reference evidence="1" key="1">
    <citation type="journal article" date="2010" name="Nature">
        <title>The sequence and de novo assembly of the giant panda genome.</title>
        <authorList>
            <person name="Li R."/>
            <person name="Fan W."/>
            <person name="Tian G."/>
            <person name="Zhu H."/>
            <person name="He L."/>
            <person name="Cai J."/>
            <person name="Huang Q."/>
            <person name="Cai Q."/>
            <person name="Li B."/>
            <person name="Bai Y."/>
            <person name="Zhang Z."/>
            <person name="Zhang Y."/>
            <person name="Wang W."/>
            <person name="Li J."/>
            <person name="Wei F."/>
            <person name="Li H."/>
            <person name="Jian M."/>
            <person name="Li J."/>
            <person name="Zhang Z."/>
            <person name="Nielsen R."/>
            <person name="Li D."/>
            <person name="Gu W."/>
            <person name="Yang Z."/>
            <person name="Xuan Z."/>
            <person name="Ryder O.A."/>
            <person name="Leung F.C."/>
            <person name="Zhou Y."/>
            <person name="Cao J."/>
            <person name="Sun X."/>
            <person name="Fu Y."/>
            <person name="Fang X."/>
            <person name="Guo X."/>
            <person name="Wang B."/>
            <person name="Hou R."/>
            <person name="Shen F."/>
            <person name="Mu B."/>
            <person name="Ni P."/>
            <person name="Lin R."/>
            <person name="Qian W."/>
            <person name="Wang G."/>
            <person name="Yu C."/>
            <person name="Nie W."/>
            <person name="Wang J."/>
            <person name="Wu Z."/>
            <person name="Liang H."/>
            <person name="Min J."/>
            <person name="Wu Q."/>
            <person name="Cheng S."/>
            <person name="Ruan J."/>
            <person name="Wang M."/>
            <person name="Shi Z."/>
            <person name="Wen M."/>
            <person name="Liu B."/>
            <person name="Ren X."/>
            <person name="Zheng H."/>
            <person name="Dong D."/>
            <person name="Cook K."/>
            <person name="Shan G."/>
            <person name="Zhang H."/>
            <person name="Kosiol C."/>
            <person name="Xie X."/>
            <person name="Lu Z."/>
            <person name="Zheng H."/>
            <person name="Li Y."/>
            <person name="Steiner C.C."/>
            <person name="Lam T.T."/>
            <person name="Lin S."/>
            <person name="Zhang Q."/>
            <person name="Li G."/>
            <person name="Tian J."/>
            <person name="Gong T."/>
            <person name="Liu H."/>
            <person name="Zhang D."/>
            <person name="Fang L."/>
            <person name="Ye C."/>
            <person name="Zhang J."/>
            <person name="Hu W."/>
            <person name="Xu A."/>
            <person name="Ren Y."/>
            <person name="Zhang G."/>
            <person name="Bruford M.W."/>
            <person name="Li Q."/>
            <person name="Ma L."/>
            <person name="Guo Y."/>
            <person name="An N."/>
            <person name="Hu Y."/>
            <person name="Zheng Y."/>
            <person name="Shi Y."/>
            <person name="Li Z."/>
            <person name="Liu Q."/>
            <person name="Chen Y."/>
            <person name="Zhao J."/>
            <person name="Qu N."/>
            <person name="Zhao S."/>
            <person name="Tian F."/>
            <person name="Wang X."/>
            <person name="Wang H."/>
            <person name="Xu L."/>
            <person name="Liu X."/>
            <person name="Vinar T."/>
            <person name="Wang Y."/>
            <person name="Lam T.W."/>
            <person name="Yiu S.M."/>
            <person name="Liu S."/>
            <person name="Zhang H."/>
            <person name="Li D."/>
            <person name="Huang Y."/>
            <person name="Wang X."/>
            <person name="Yang G."/>
            <person name="Jiang Z."/>
            <person name="Wang J."/>
            <person name="Qin N."/>
            <person name="Li L."/>
            <person name="Li J."/>
            <person name="Bolund L."/>
            <person name="Kristiansen K."/>
            <person name="Wong G.K."/>
            <person name="Olson M."/>
            <person name="Zhang X."/>
            <person name="Li S."/>
            <person name="Yang H."/>
            <person name="Wang J."/>
            <person name="Wang J."/>
        </authorList>
    </citation>
    <scope>NUCLEOTIDE SEQUENCE [LARGE SCALE GENOMIC DNA]</scope>
</reference>
<protein>
    <submittedName>
        <fullName evidence="1">Uncharacterized protein</fullName>
    </submittedName>
</protein>
<accession>D2HLK7</accession>
<proteinExistence type="predicted"/>
<dbReference type="InParanoid" id="D2HLK7"/>
<sequence>GALLCCWNSWCVSGIIVRLGDGNPGLYRV</sequence>
<feature type="non-terminal residue" evidence="1">
    <location>
        <position position="29"/>
    </location>
</feature>